<dbReference type="InterPro" id="IPR017853">
    <property type="entry name" value="GH"/>
</dbReference>
<dbReference type="Gene3D" id="3.20.20.80">
    <property type="entry name" value="Glycosidases"/>
    <property type="match status" value="1"/>
</dbReference>
<reference evidence="7 8" key="1">
    <citation type="journal article" date="2019" name="Nat. Med.">
        <title>A library of human gut bacterial isolates paired with longitudinal multiomics data enables mechanistic microbiome research.</title>
        <authorList>
            <person name="Poyet M."/>
            <person name="Groussin M."/>
            <person name="Gibbons S.M."/>
            <person name="Avila-Pacheco J."/>
            <person name="Jiang X."/>
            <person name="Kearney S.M."/>
            <person name="Perrotta A.R."/>
            <person name="Berdy B."/>
            <person name="Zhao S."/>
            <person name="Lieberman T.D."/>
            <person name="Swanson P.K."/>
            <person name="Smith M."/>
            <person name="Roesemann S."/>
            <person name="Alexander J.E."/>
            <person name="Rich S.A."/>
            <person name="Livny J."/>
            <person name="Vlamakis H."/>
            <person name="Clish C."/>
            <person name="Bullock K."/>
            <person name="Deik A."/>
            <person name="Scott J."/>
            <person name="Pierce K.A."/>
            <person name="Xavier R.J."/>
            <person name="Alm E.J."/>
        </authorList>
    </citation>
    <scope>NUCLEOTIDE SEQUENCE [LARGE SCALE GENOMIC DNA]</scope>
    <source>
        <strain evidence="7 8">BIOML-A16</strain>
    </source>
</reference>
<evidence type="ECO:0000313" key="7">
    <source>
        <dbReference type="EMBL" id="KAB6334966.1"/>
    </source>
</evidence>
<feature type="non-terminal residue" evidence="7">
    <location>
        <position position="1"/>
    </location>
</feature>
<evidence type="ECO:0000259" key="6">
    <source>
        <dbReference type="PROSITE" id="PS50022"/>
    </source>
</evidence>
<protein>
    <recommendedName>
        <fullName evidence="2">alpha-L-fucosidase</fullName>
        <ecNumber evidence="2">3.2.1.51</ecNumber>
    </recommendedName>
</protein>
<dbReference type="InterPro" id="IPR000421">
    <property type="entry name" value="FA58C"/>
</dbReference>
<gene>
    <name evidence="7" type="ORF">GAZ43_27330</name>
</gene>
<dbReference type="EC" id="3.2.1.51" evidence="2"/>
<evidence type="ECO:0000256" key="3">
    <source>
        <dbReference type="ARBA" id="ARBA00022729"/>
    </source>
</evidence>
<proteinExistence type="inferred from homology"/>
<sequence length="331" mass="37349">VSKASDLFWYPSEVDVSIRPGWFYHAEQDNQVRSLANLVNIYYRSVGCNSVLLLNIPPDKRGLMHENDVKRIKELTEYIKKTFADNKVEKGNRIWTAKVGDTKEYKVRKNTLVNTFLIQEDITKGQRVEGFTVEVFANGAWHHVGEGTTVGYKRLLPFSDSHAEKVRVTITGARGTVNISNIGLYYAEPLVDKTMKVTLSDVPVDGWKTVGMDAAAAIDGKQETVWKTETLTPLVVDMGKEVEIAGFSYAPAQEEDLTGTIYKYNFYVSRDGKDWMKCDATGEFSNIMHNPVPYFVRFGKTYPARYFKLEPVTEINNKAVTAVGEIGVLFK</sequence>
<dbReference type="InterPro" id="IPR000933">
    <property type="entry name" value="Glyco_hydro_29"/>
</dbReference>
<dbReference type="SUPFAM" id="SSF49785">
    <property type="entry name" value="Galactose-binding domain-like"/>
    <property type="match status" value="1"/>
</dbReference>
<dbReference type="GO" id="GO:0006004">
    <property type="term" value="P:fucose metabolic process"/>
    <property type="evidence" value="ECO:0007669"/>
    <property type="project" value="TreeGrafter"/>
</dbReference>
<dbReference type="GO" id="GO:0005764">
    <property type="term" value="C:lysosome"/>
    <property type="evidence" value="ECO:0007669"/>
    <property type="project" value="TreeGrafter"/>
</dbReference>
<dbReference type="AlphaFoldDB" id="A0A7J5Q3U6"/>
<keyword evidence="5" id="KW-0326">Glycosidase</keyword>
<comment type="similarity">
    <text evidence="1">Belongs to the glycosyl hydrolase 29 family.</text>
</comment>
<keyword evidence="3" id="KW-0732">Signal</keyword>
<dbReference type="Pfam" id="PF01120">
    <property type="entry name" value="Alpha_L_fucos"/>
    <property type="match status" value="1"/>
</dbReference>
<organism evidence="7 8">
    <name type="scientific">Bacteroides xylanisolvens</name>
    <dbReference type="NCBI Taxonomy" id="371601"/>
    <lineage>
        <taxon>Bacteria</taxon>
        <taxon>Pseudomonadati</taxon>
        <taxon>Bacteroidota</taxon>
        <taxon>Bacteroidia</taxon>
        <taxon>Bacteroidales</taxon>
        <taxon>Bacteroidaceae</taxon>
        <taxon>Bacteroides</taxon>
    </lineage>
</organism>
<dbReference type="PROSITE" id="PS50022">
    <property type="entry name" value="FA58C_3"/>
    <property type="match status" value="1"/>
</dbReference>
<dbReference type="PANTHER" id="PTHR10030">
    <property type="entry name" value="ALPHA-L-FUCOSIDASE"/>
    <property type="match status" value="1"/>
</dbReference>
<dbReference type="InterPro" id="IPR008979">
    <property type="entry name" value="Galactose-bd-like_sf"/>
</dbReference>
<evidence type="ECO:0000256" key="5">
    <source>
        <dbReference type="ARBA" id="ARBA00023295"/>
    </source>
</evidence>
<evidence type="ECO:0000256" key="1">
    <source>
        <dbReference type="ARBA" id="ARBA00007951"/>
    </source>
</evidence>
<name>A0A7J5Q3U6_9BACE</name>
<dbReference type="Gene3D" id="2.60.120.260">
    <property type="entry name" value="Galactose-binding domain-like"/>
    <property type="match status" value="2"/>
</dbReference>
<dbReference type="SUPFAM" id="SSF51445">
    <property type="entry name" value="(Trans)glycosidases"/>
    <property type="match status" value="1"/>
</dbReference>
<dbReference type="EMBL" id="WDCP01000212">
    <property type="protein sequence ID" value="KAB6334966.1"/>
    <property type="molecule type" value="Genomic_DNA"/>
</dbReference>
<accession>A0A7J5Q3U6</accession>
<dbReference type="Pfam" id="PF00754">
    <property type="entry name" value="F5_F8_type_C"/>
    <property type="match status" value="1"/>
</dbReference>
<evidence type="ECO:0000313" key="8">
    <source>
        <dbReference type="Proteomes" id="UP000438288"/>
    </source>
</evidence>
<dbReference type="GO" id="GO:0004560">
    <property type="term" value="F:alpha-L-fucosidase activity"/>
    <property type="evidence" value="ECO:0007669"/>
    <property type="project" value="InterPro"/>
</dbReference>
<keyword evidence="4" id="KW-0378">Hydrolase</keyword>
<dbReference type="GO" id="GO:0016139">
    <property type="term" value="P:glycoside catabolic process"/>
    <property type="evidence" value="ECO:0007669"/>
    <property type="project" value="TreeGrafter"/>
</dbReference>
<dbReference type="Proteomes" id="UP000438288">
    <property type="component" value="Unassembled WGS sequence"/>
</dbReference>
<dbReference type="InterPro" id="IPR057739">
    <property type="entry name" value="Glyco_hydro_29_N"/>
</dbReference>
<dbReference type="PANTHER" id="PTHR10030:SF37">
    <property type="entry name" value="ALPHA-L-FUCOSIDASE-RELATED"/>
    <property type="match status" value="1"/>
</dbReference>
<dbReference type="RefSeq" id="WP_192920472.1">
    <property type="nucleotide sequence ID" value="NZ_WDCP01000212.1"/>
</dbReference>
<comment type="caution">
    <text evidence="7">The sequence shown here is derived from an EMBL/GenBank/DDBJ whole genome shotgun (WGS) entry which is preliminary data.</text>
</comment>
<evidence type="ECO:0000256" key="2">
    <source>
        <dbReference type="ARBA" id="ARBA00012662"/>
    </source>
</evidence>
<evidence type="ECO:0000256" key="4">
    <source>
        <dbReference type="ARBA" id="ARBA00022801"/>
    </source>
</evidence>
<feature type="domain" description="F5/8 type C" evidence="6">
    <location>
        <begin position="177"/>
        <end position="328"/>
    </location>
</feature>